<protein>
    <submittedName>
        <fullName evidence="2">Uncharacterized protein</fullName>
    </submittedName>
</protein>
<dbReference type="OrthoDB" id="3010079at2759"/>
<evidence type="ECO:0000256" key="1">
    <source>
        <dbReference type="SAM" id="MobiDB-lite"/>
    </source>
</evidence>
<evidence type="ECO:0000313" key="2">
    <source>
        <dbReference type="EMBL" id="RXW17172.1"/>
    </source>
</evidence>
<feature type="region of interest" description="Disordered" evidence="1">
    <location>
        <begin position="188"/>
        <end position="254"/>
    </location>
</feature>
<feature type="compositionally biased region" description="Polar residues" evidence="1">
    <location>
        <begin position="544"/>
        <end position="557"/>
    </location>
</feature>
<dbReference type="EMBL" id="SDEE01000364">
    <property type="protein sequence ID" value="RXW17172.1"/>
    <property type="molecule type" value="Genomic_DNA"/>
</dbReference>
<dbReference type="Proteomes" id="UP000290288">
    <property type="component" value="Unassembled WGS sequence"/>
</dbReference>
<feature type="compositionally biased region" description="Polar residues" evidence="1">
    <location>
        <begin position="520"/>
        <end position="537"/>
    </location>
</feature>
<name>A0A4Q2DDN7_9AGAR</name>
<reference evidence="2 3" key="1">
    <citation type="submission" date="2019-01" db="EMBL/GenBank/DDBJ databases">
        <title>Draft genome sequence of Psathyrella aberdarensis IHI B618.</title>
        <authorList>
            <person name="Buettner E."/>
            <person name="Kellner H."/>
        </authorList>
    </citation>
    <scope>NUCLEOTIDE SEQUENCE [LARGE SCALE GENOMIC DNA]</scope>
    <source>
        <strain evidence="2 3">IHI B618</strain>
    </source>
</reference>
<keyword evidence="3" id="KW-1185">Reference proteome</keyword>
<feature type="compositionally biased region" description="Basic and acidic residues" evidence="1">
    <location>
        <begin position="760"/>
        <end position="772"/>
    </location>
</feature>
<accession>A0A4Q2DDN7</accession>
<organism evidence="2 3">
    <name type="scientific">Candolleomyces aberdarensis</name>
    <dbReference type="NCBI Taxonomy" id="2316362"/>
    <lineage>
        <taxon>Eukaryota</taxon>
        <taxon>Fungi</taxon>
        <taxon>Dikarya</taxon>
        <taxon>Basidiomycota</taxon>
        <taxon>Agaricomycotina</taxon>
        <taxon>Agaricomycetes</taxon>
        <taxon>Agaricomycetidae</taxon>
        <taxon>Agaricales</taxon>
        <taxon>Agaricineae</taxon>
        <taxon>Psathyrellaceae</taxon>
        <taxon>Candolleomyces</taxon>
    </lineage>
</organism>
<feature type="region of interest" description="Disordered" evidence="1">
    <location>
        <begin position="748"/>
        <end position="772"/>
    </location>
</feature>
<dbReference type="STRING" id="2316362.A0A4Q2DDN7"/>
<evidence type="ECO:0000313" key="3">
    <source>
        <dbReference type="Proteomes" id="UP000290288"/>
    </source>
</evidence>
<feature type="region of interest" description="Disordered" evidence="1">
    <location>
        <begin position="514"/>
        <end position="568"/>
    </location>
</feature>
<proteinExistence type="predicted"/>
<comment type="caution">
    <text evidence="2">The sequence shown here is derived from an EMBL/GenBank/DDBJ whole genome shotgun (WGS) entry which is preliminary data.</text>
</comment>
<dbReference type="AlphaFoldDB" id="A0A4Q2DDN7"/>
<sequence length="772" mass="83540">MKEIYASGTRNSKEYEIYVKMYPDIFQPAYKAECVRLSVSGRAKLSIWHKMAREMWENASDEEKAAVQAQLILDKEANTIEEDNPCAPDDYQKFWEKLPAVLSKTVAPPVRKAGVLAFVTIVGPVPNAGGQILATTLQFGDKPDTPLFSSTWKDHDRVLVDQLATFAARYEFPPDFCAKRSLTSSQKAEDAAEGSAQVDGDVSEGTSSSASDDIGSPAGISLLSESSRSPVKAANDLPQTKESAPISAITATDEIGDNTNATSFDLSEHGGGWHHDLDWANPQVLETIARLNAPDVPPTNVSAQSDKFSTIDHIPSNVLAPDSDKNILVTQPSLLHQSPLATLSFYPPVSGTSTVVPHDSRLLVDHNTAAALFTSNAPNLSTSQCDPSALQTPASTVSAYNASQDPLAASPPFHEPVPNGFVVALVPSAPAPYVVAAASPQVQAPGSSVVAPAIAPLSGYAPAASHAGTLAKDNLETLPTTVQIRELSTVPHDSPPSAGLSTPFKFIPRWPVVNSKESQDMQPPTNENMPPSRTNSSDNRDHTMTTSTQTPFQNLDNSIRRSSRVPVPSTRLDRQNEIGTTIVRPKPSVDTLSIAEEPAWFAPAYNYLKNDALGRTWIDLVAKWAEYERLKGWKSGKGLPAKGRPEEWQQWVSKARRGDRDYNRVPTVADAADIGLAITTWVSSFESSDFGKTGPHGTVALLTLVVWWGIAALTPSSWNTDSRPQWQALVADLLRRFAQLIEDISAPKRARDDDPSDGAYENKRLRADPISF</sequence>
<gene>
    <name evidence="2" type="ORF">EST38_g8681</name>
</gene>